<gene>
    <name evidence="3" type="ORF">QBC47DRAFT_357842</name>
</gene>
<name>A0AAJ0FE57_9PEZI</name>
<organism evidence="3 4">
    <name type="scientific">Echria macrotheca</name>
    <dbReference type="NCBI Taxonomy" id="438768"/>
    <lineage>
        <taxon>Eukaryota</taxon>
        <taxon>Fungi</taxon>
        <taxon>Dikarya</taxon>
        <taxon>Ascomycota</taxon>
        <taxon>Pezizomycotina</taxon>
        <taxon>Sordariomycetes</taxon>
        <taxon>Sordariomycetidae</taxon>
        <taxon>Sordariales</taxon>
        <taxon>Schizotheciaceae</taxon>
        <taxon>Echria</taxon>
    </lineage>
</organism>
<feature type="compositionally biased region" description="Low complexity" evidence="1">
    <location>
        <begin position="11"/>
        <end position="20"/>
    </location>
</feature>
<dbReference type="Proteomes" id="UP001239445">
    <property type="component" value="Unassembled WGS sequence"/>
</dbReference>
<feature type="transmembrane region" description="Helical" evidence="2">
    <location>
        <begin position="87"/>
        <end position="106"/>
    </location>
</feature>
<keyword evidence="4" id="KW-1185">Reference proteome</keyword>
<feature type="transmembrane region" description="Helical" evidence="2">
    <location>
        <begin position="49"/>
        <end position="75"/>
    </location>
</feature>
<keyword evidence="2" id="KW-1133">Transmembrane helix</keyword>
<dbReference type="AlphaFoldDB" id="A0AAJ0FE57"/>
<feature type="region of interest" description="Disordered" evidence="1">
    <location>
        <begin position="1"/>
        <end position="37"/>
    </location>
</feature>
<accession>A0AAJ0FE57</accession>
<reference evidence="3" key="1">
    <citation type="submission" date="2023-06" db="EMBL/GenBank/DDBJ databases">
        <title>Genome-scale phylogeny and comparative genomics of the fungal order Sordariales.</title>
        <authorList>
            <consortium name="Lawrence Berkeley National Laboratory"/>
            <person name="Hensen N."/>
            <person name="Bonometti L."/>
            <person name="Westerberg I."/>
            <person name="Brannstrom I.O."/>
            <person name="Guillou S."/>
            <person name="Cros-Aarteil S."/>
            <person name="Calhoun S."/>
            <person name="Haridas S."/>
            <person name="Kuo A."/>
            <person name="Mondo S."/>
            <person name="Pangilinan J."/>
            <person name="Riley R."/>
            <person name="Labutti K."/>
            <person name="Andreopoulos B."/>
            <person name="Lipzen A."/>
            <person name="Chen C."/>
            <person name="Yanf M."/>
            <person name="Daum C."/>
            <person name="Ng V."/>
            <person name="Clum A."/>
            <person name="Steindorff A."/>
            <person name="Ohm R."/>
            <person name="Martin F."/>
            <person name="Silar P."/>
            <person name="Natvig D."/>
            <person name="Lalanne C."/>
            <person name="Gautier V."/>
            <person name="Ament-Velasquez S.L."/>
            <person name="Kruys A."/>
            <person name="Hutchinson M.I."/>
            <person name="Powell A.J."/>
            <person name="Barry K."/>
            <person name="Miller A.N."/>
            <person name="Grigoriev I.V."/>
            <person name="Debuchy R."/>
            <person name="Gladieux P."/>
            <person name="Thoren M.H."/>
            <person name="Johannesson H."/>
        </authorList>
    </citation>
    <scope>NUCLEOTIDE SEQUENCE</scope>
    <source>
        <strain evidence="3">PSN4</strain>
    </source>
</reference>
<evidence type="ECO:0000313" key="3">
    <source>
        <dbReference type="EMBL" id="KAK1760033.1"/>
    </source>
</evidence>
<protein>
    <submittedName>
        <fullName evidence="3">Uncharacterized protein</fullName>
    </submittedName>
</protein>
<evidence type="ECO:0000256" key="1">
    <source>
        <dbReference type="SAM" id="MobiDB-lite"/>
    </source>
</evidence>
<dbReference type="EMBL" id="MU839828">
    <property type="protein sequence ID" value="KAK1760033.1"/>
    <property type="molecule type" value="Genomic_DNA"/>
</dbReference>
<sequence>MSPTPSIAKASILSPSTSISSPPPPPRKTHHCASNSPNYFPPSHPTRTLYLVARSTSVLLGLLQITLAAIAYTLFSRRWLDPTLSPAITTFIYSAIEIFSVLYWHARAHYYTRAFYDGGISVGFAVAAGFMVKLAVGRKGKGGSR</sequence>
<evidence type="ECO:0000313" key="4">
    <source>
        <dbReference type="Proteomes" id="UP001239445"/>
    </source>
</evidence>
<proteinExistence type="predicted"/>
<keyword evidence="2" id="KW-0812">Transmembrane</keyword>
<evidence type="ECO:0000256" key="2">
    <source>
        <dbReference type="SAM" id="Phobius"/>
    </source>
</evidence>
<feature type="transmembrane region" description="Helical" evidence="2">
    <location>
        <begin position="118"/>
        <end position="136"/>
    </location>
</feature>
<keyword evidence="2" id="KW-0472">Membrane</keyword>
<comment type="caution">
    <text evidence="3">The sequence shown here is derived from an EMBL/GenBank/DDBJ whole genome shotgun (WGS) entry which is preliminary data.</text>
</comment>